<feature type="transmembrane region" description="Helical" evidence="6">
    <location>
        <begin position="469"/>
        <end position="491"/>
    </location>
</feature>
<feature type="transmembrane region" description="Helical" evidence="6">
    <location>
        <begin position="497"/>
        <end position="519"/>
    </location>
</feature>
<feature type="transmembrane region" description="Helical" evidence="6">
    <location>
        <begin position="227"/>
        <end position="248"/>
    </location>
</feature>
<evidence type="ECO:0000256" key="3">
    <source>
        <dbReference type="ARBA" id="ARBA00022692"/>
    </source>
</evidence>
<dbReference type="InterPro" id="IPR036259">
    <property type="entry name" value="MFS_trans_sf"/>
</dbReference>
<reference evidence="7" key="1">
    <citation type="submission" date="2023-06" db="EMBL/GenBank/DDBJ databases">
        <title>Genome-scale phylogeny and comparative genomics of the fungal order Sordariales.</title>
        <authorList>
            <consortium name="Lawrence Berkeley National Laboratory"/>
            <person name="Hensen N."/>
            <person name="Bonometti L."/>
            <person name="Westerberg I."/>
            <person name="Brannstrom I.O."/>
            <person name="Guillou S."/>
            <person name="Cros-Aarteil S."/>
            <person name="Calhoun S."/>
            <person name="Haridas S."/>
            <person name="Kuo A."/>
            <person name="Mondo S."/>
            <person name="Pangilinan J."/>
            <person name="Riley R."/>
            <person name="Labutti K."/>
            <person name="Andreopoulos B."/>
            <person name="Lipzen A."/>
            <person name="Chen C."/>
            <person name="Yanf M."/>
            <person name="Daum C."/>
            <person name="Ng V."/>
            <person name="Clum A."/>
            <person name="Steindorff A."/>
            <person name="Ohm R."/>
            <person name="Martin F."/>
            <person name="Silar P."/>
            <person name="Natvig D."/>
            <person name="Lalanne C."/>
            <person name="Gautier V."/>
            <person name="Ament-Velasquez S.L."/>
            <person name="Kruys A."/>
            <person name="Hutchinson M.I."/>
            <person name="Powell A.J."/>
            <person name="Barry K."/>
            <person name="Miller A.N."/>
            <person name="Grigoriev I.V."/>
            <person name="Debuchy R."/>
            <person name="Gladieux P."/>
            <person name="Thoren M.H."/>
            <person name="Johannesson H."/>
        </authorList>
    </citation>
    <scope>NUCLEOTIDE SEQUENCE</scope>
    <source>
        <strain evidence="7">SMH4607-1</strain>
    </source>
</reference>
<feature type="transmembrane region" description="Helical" evidence="6">
    <location>
        <begin position="439"/>
        <end position="457"/>
    </location>
</feature>
<organism evidence="7 8">
    <name type="scientific">Lasiosphaeris hirsuta</name>
    <dbReference type="NCBI Taxonomy" id="260670"/>
    <lineage>
        <taxon>Eukaryota</taxon>
        <taxon>Fungi</taxon>
        <taxon>Dikarya</taxon>
        <taxon>Ascomycota</taxon>
        <taxon>Pezizomycotina</taxon>
        <taxon>Sordariomycetes</taxon>
        <taxon>Sordariomycetidae</taxon>
        <taxon>Sordariales</taxon>
        <taxon>Lasiosphaeriaceae</taxon>
        <taxon>Lasiosphaeris</taxon>
    </lineage>
</organism>
<dbReference type="SUPFAM" id="SSF103473">
    <property type="entry name" value="MFS general substrate transporter"/>
    <property type="match status" value="1"/>
</dbReference>
<keyword evidence="3 6" id="KW-0812">Transmembrane</keyword>
<keyword evidence="4 6" id="KW-1133">Transmembrane helix</keyword>
<evidence type="ECO:0000256" key="1">
    <source>
        <dbReference type="ARBA" id="ARBA00004141"/>
    </source>
</evidence>
<proteinExistence type="inferred from homology"/>
<dbReference type="PANTHER" id="PTHR11654">
    <property type="entry name" value="OLIGOPEPTIDE TRANSPORTER-RELATED"/>
    <property type="match status" value="1"/>
</dbReference>
<keyword evidence="5 6" id="KW-0472">Membrane</keyword>
<dbReference type="InterPro" id="IPR000109">
    <property type="entry name" value="POT_fam"/>
</dbReference>
<evidence type="ECO:0000256" key="6">
    <source>
        <dbReference type="SAM" id="Phobius"/>
    </source>
</evidence>
<evidence type="ECO:0000256" key="4">
    <source>
        <dbReference type="ARBA" id="ARBA00022989"/>
    </source>
</evidence>
<dbReference type="GO" id="GO:0016020">
    <property type="term" value="C:membrane"/>
    <property type="evidence" value="ECO:0007669"/>
    <property type="project" value="UniProtKB-SubCell"/>
</dbReference>
<name>A0AA40B008_9PEZI</name>
<dbReference type="Pfam" id="PF00854">
    <property type="entry name" value="PTR2"/>
    <property type="match status" value="1"/>
</dbReference>
<accession>A0AA40B008</accession>
<protein>
    <submittedName>
        <fullName evidence="7">Oligopeptide transporter</fullName>
    </submittedName>
</protein>
<evidence type="ECO:0000313" key="7">
    <source>
        <dbReference type="EMBL" id="KAK0725130.1"/>
    </source>
</evidence>
<dbReference type="GO" id="GO:0022857">
    <property type="term" value="F:transmembrane transporter activity"/>
    <property type="evidence" value="ECO:0007669"/>
    <property type="project" value="InterPro"/>
</dbReference>
<dbReference type="Gene3D" id="1.20.1250.20">
    <property type="entry name" value="MFS general substrate transporter like domains"/>
    <property type="match status" value="1"/>
</dbReference>
<feature type="transmembrane region" description="Helical" evidence="6">
    <location>
        <begin position="203"/>
        <end position="221"/>
    </location>
</feature>
<feature type="transmembrane region" description="Helical" evidence="6">
    <location>
        <begin position="116"/>
        <end position="137"/>
    </location>
</feature>
<feature type="transmembrane region" description="Helical" evidence="6">
    <location>
        <begin position="381"/>
        <end position="401"/>
    </location>
</feature>
<keyword evidence="8" id="KW-1185">Reference proteome</keyword>
<dbReference type="AlphaFoldDB" id="A0AA40B008"/>
<dbReference type="Proteomes" id="UP001172102">
    <property type="component" value="Unassembled WGS sequence"/>
</dbReference>
<evidence type="ECO:0000256" key="2">
    <source>
        <dbReference type="ARBA" id="ARBA00005982"/>
    </source>
</evidence>
<comment type="similarity">
    <text evidence="2">Belongs to the major facilitator superfamily. Proton-dependent oligopeptide transporter (POT/PTR) (TC 2.A.17) family.</text>
</comment>
<comment type="caution">
    <text evidence="7">The sequence shown here is derived from an EMBL/GenBank/DDBJ whole genome shotgun (WGS) entry which is preliminary data.</text>
</comment>
<gene>
    <name evidence="7" type="ORF">B0H67DRAFT_479488</name>
</gene>
<evidence type="ECO:0000313" key="8">
    <source>
        <dbReference type="Proteomes" id="UP001172102"/>
    </source>
</evidence>
<feature type="transmembrane region" description="Helical" evidence="6">
    <location>
        <begin position="89"/>
        <end position="109"/>
    </location>
</feature>
<dbReference type="EMBL" id="JAUKUA010000002">
    <property type="protein sequence ID" value="KAK0725130.1"/>
    <property type="molecule type" value="Genomic_DNA"/>
</dbReference>
<feature type="transmembrane region" description="Helical" evidence="6">
    <location>
        <begin position="143"/>
        <end position="161"/>
    </location>
</feature>
<sequence length="553" mass="59885">MGNQPPQHVVHSPIEDEETTQVNLDRLRPVVDTLPLVVWVALAVSGAERFTFYAVTTPWQNYMQNNHDSIAVPGALGLGQATATNISSAFYFLTFLAPVPFAIISDAWLGRYKTLCLSIVLDFCGCLVLFITSLSFVKSEVTKIAGLAVGMVLLGLGTGGVKATASPFIGDQYSIAAPRLVVTKAGGRAVVDRALTLQYIYNVFYWFTNIASLSLIASTYLEKNVGFWAAYLMPVCSISVLLAFLLFWNKSFVKLAPQGNVLPKAGKVVQHAVRGRFRLDAARPAHQAEKWGRVVNWDDEFVSEIGRGLKACVVMACFVPFHLCMNQIANNLVSQAGQMQLGGVPNDMIQALNSIACILLGPLMQNVLYPSLRRVGIAFGPIARMTWAFVAMSTAMAYAAGVQKLIYSRGPCYDHPLACPDAAGGSVPNEINVWVQTPLYFLLAVAEILGFTTLSEYSYSEAPKNMRSLVQALGQLSSGVGSGLGMAVSPVSVDPQILWLYTGLAVSMVVVAPTFWLAFSRYDKAADQLAANSSDQTECSSTQIDRVENTKTD</sequence>
<comment type="subcellular location">
    <subcellularLocation>
        <location evidence="1">Membrane</location>
        <topology evidence="1">Multi-pass membrane protein</topology>
    </subcellularLocation>
</comment>
<evidence type="ECO:0000256" key="5">
    <source>
        <dbReference type="ARBA" id="ARBA00023136"/>
    </source>
</evidence>